<accession>A0ABP3YC75</accession>
<protein>
    <submittedName>
        <fullName evidence="1">Uncharacterized protein</fullName>
    </submittedName>
</protein>
<dbReference type="Proteomes" id="UP001500469">
    <property type="component" value="Unassembled WGS sequence"/>
</dbReference>
<gene>
    <name evidence="1" type="ORF">GCM10009119_16600</name>
</gene>
<reference evidence="2" key="1">
    <citation type="journal article" date="2019" name="Int. J. Syst. Evol. Microbiol.">
        <title>The Global Catalogue of Microorganisms (GCM) 10K type strain sequencing project: providing services to taxonomists for standard genome sequencing and annotation.</title>
        <authorList>
            <consortium name="The Broad Institute Genomics Platform"/>
            <consortium name="The Broad Institute Genome Sequencing Center for Infectious Disease"/>
            <person name="Wu L."/>
            <person name="Ma J."/>
        </authorList>
    </citation>
    <scope>NUCLEOTIDE SEQUENCE [LARGE SCALE GENOMIC DNA]</scope>
    <source>
        <strain evidence="2">JCM 16112</strain>
    </source>
</reference>
<organism evidence="1 2">
    <name type="scientific">Algoriphagus jejuensis</name>
    <dbReference type="NCBI Taxonomy" id="419934"/>
    <lineage>
        <taxon>Bacteria</taxon>
        <taxon>Pseudomonadati</taxon>
        <taxon>Bacteroidota</taxon>
        <taxon>Cytophagia</taxon>
        <taxon>Cytophagales</taxon>
        <taxon>Cyclobacteriaceae</taxon>
        <taxon>Algoriphagus</taxon>
    </lineage>
</organism>
<proteinExistence type="predicted"/>
<evidence type="ECO:0000313" key="2">
    <source>
        <dbReference type="Proteomes" id="UP001500469"/>
    </source>
</evidence>
<keyword evidence="2" id="KW-1185">Reference proteome</keyword>
<sequence length="63" mass="6738">MISLRGRYSVAVSEGSGTPFDSAQGDNPFDSALGYNGVRLIGVEALVSNDQSQAIIIEYQKMI</sequence>
<comment type="caution">
    <text evidence="1">The sequence shown here is derived from an EMBL/GenBank/DDBJ whole genome shotgun (WGS) entry which is preliminary data.</text>
</comment>
<dbReference type="EMBL" id="BAAAFI010000007">
    <property type="protein sequence ID" value="GAA0878692.1"/>
    <property type="molecule type" value="Genomic_DNA"/>
</dbReference>
<name>A0ABP3YC75_9BACT</name>
<evidence type="ECO:0000313" key="1">
    <source>
        <dbReference type="EMBL" id="GAA0878692.1"/>
    </source>
</evidence>